<dbReference type="eggNOG" id="KOG0619">
    <property type="taxonomic scope" value="Eukaryota"/>
</dbReference>
<dbReference type="SMART" id="SM00369">
    <property type="entry name" value="LRR_TYP"/>
    <property type="match status" value="4"/>
</dbReference>
<protein>
    <recommendedName>
        <fullName evidence="7">EGF-like domain-containing protein</fullName>
    </recommendedName>
</protein>
<keyword evidence="5" id="KW-0732">Signal</keyword>
<evidence type="ECO:0000256" key="4">
    <source>
        <dbReference type="SAM" id="Phobius"/>
    </source>
</evidence>
<feature type="transmembrane region" description="Helical" evidence="4">
    <location>
        <begin position="342"/>
        <end position="364"/>
    </location>
</feature>
<dbReference type="InterPro" id="IPR001611">
    <property type="entry name" value="Leu-rich_rpt"/>
</dbReference>
<keyword evidence="4" id="KW-1133">Transmembrane helix</keyword>
<organism>
    <name type="scientific">Branchiostoma floridae</name>
    <name type="common">Florida lancelet</name>
    <name type="synonym">Amphioxus</name>
    <dbReference type="NCBI Taxonomy" id="7739"/>
    <lineage>
        <taxon>Eukaryota</taxon>
        <taxon>Metazoa</taxon>
        <taxon>Chordata</taxon>
        <taxon>Cephalochordata</taxon>
        <taxon>Leptocardii</taxon>
        <taxon>Amphioxiformes</taxon>
        <taxon>Branchiostomatidae</taxon>
        <taxon>Branchiostoma</taxon>
    </lineage>
</organism>
<dbReference type="SUPFAM" id="SSF52058">
    <property type="entry name" value="L domain-like"/>
    <property type="match status" value="1"/>
</dbReference>
<reference evidence="6" key="1">
    <citation type="journal article" date="2008" name="Nature">
        <title>The amphioxus genome and the evolution of the chordate karyotype.</title>
        <authorList>
            <consortium name="US DOE Joint Genome Institute (JGI-PGF)"/>
            <person name="Putnam N.H."/>
            <person name="Butts T."/>
            <person name="Ferrier D.E.K."/>
            <person name="Furlong R.F."/>
            <person name="Hellsten U."/>
            <person name="Kawashima T."/>
            <person name="Robinson-Rechavi M."/>
            <person name="Shoguchi E."/>
            <person name="Terry A."/>
            <person name="Yu J.-K."/>
            <person name="Benito-Gutierrez E.L."/>
            <person name="Dubchak I."/>
            <person name="Garcia-Fernandez J."/>
            <person name="Gibson-Brown J.J."/>
            <person name="Grigoriev I.V."/>
            <person name="Horton A.C."/>
            <person name="de Jong P.J."/>
            <person name="Jurka J."/>
            <person name="Kapitonov V.V."/>
            <person name="Kohara Y."/>
            <person name="Kuroki Y."/>
            <person name="Lindquist E."/>
            <person name="Lucas S."/>
            <person name="Osoegawa K."/>
            <person name="Pennacchio L.A."/>
            <person name="Salamov A.A."/>
            <person name="Satou Y."/>
            <person name="Sauka-Spengler T."/>
            <person name="Schmutz J."/>
            <person name="Shin-I T."/>
            <person name="Toyoda A."/>
            <person name="Bronner-Fraser M."/>
            <person name="Fujiyama A."/>
            <person name="Holland L.Z."/>
            <person name="Holland P.W.H."/>
            <person name="Satoh N."/>
            <person name="Rokhsar D.S."/>
        </authorList>
    </citation>
    <scope>NUCLEOTIDE SEQUENCE [LARGE SCALE GENOMIC DNA]</scope>
    <source>
        <strain evidence="6">S238N-H82</strain>
        <tissue evidence="6">Testes</tissue>
    </source>
</reference>
<proteinExistence type="predicted"/>
<dbReference type="InterPro" id="IPR032675">
    <property type="entry name" value="LRR_dom_sf"/>
</dbReference>
<feature type="compositionally biased region" description="Polar residues" evidence="3">
    <location>
        <begin position="405"/>
        <end position="432"/>
    </location>
</feature>
<keyword evidence="4" id="KW-0812">Transmembrane</keyword>
<feature type="signal peptide" evidence="5">
    <location>
        <begin position="1"/>
        <end position="33"/>
    </location>
</feature>
<evidence type="ECO:0000256" key="3">
    <source>
        <dbReference type="SAM" id="MobiDB-lite"/>
    </source>
</evidence>
<feature type="chain" id="PRO_5002935291" description="EGF-like domain-containing protein" evidence="5">
    <location>
        <begin position="34"/>
        <end position="460"/>
    </location>
</feature>
<accession>C3YIT8</accession>
<keyword evidence="4" id="KW-0472">Membrane</keyword>
<dbReference type="InterPro" id="IPR051295">
    <property type="entry name" value="LGI_related"/>
</dbReference>
<evidence type="ECO:0000256" key="1">
    <source>
        <dbReference type="ARBA" id="ARBA00022614"/>
    </source>
</evidence>
<dbReference type="PANTHER" id="PTHR24367">
    <property type="entry name" value="LEUCINE-RICH REPEAT-CONTAINING PROTEIN"/>
    <property type="match status" value="1"/>
</dbReference>
<feature type="region of interest" description="Disordered" evidence="3">
    <location>
        <begin position="405"/>
        <end position="443"/>
    </location>
</feature>
<dbReference type="AlphaFoldDB" id="C3YIT8"/>
<gene>
    <name evidence="6" type="ORF">BRAFLDRAFT_86632</name>
</gene>
<dbReference type="InterPro" id="IPR003591">
    <property type="entry name" value="Leu-rich_rpt_typical-subtyp"/>
</dbReference>
<sequence length="460" mass="50763">MAHSEALVLLLLVSNYVLFVHVAAPMCPKNCLGYDENNDGDIEYCRCPNEHGTGAPCGWVGHGGIYSYPVCLDAIPTDFSKQTPSIYIERLRSSTLKERSFPSIPRLRQLKIQRSNISEIQRGAFRGLPLVQSLMLDDNRISSLEPDAFLGLEKLTVLVLNKNMLSVLPQHVFRGLPLMFSLTLENNLLRSVPVDALLQPMALRGVNLRYNRITVIDSDVMTLQQNQRLRVLIGNIKVRCDKWFICNHQSIYHLFFHPVMTCASPADLNGIRPINVRKDICQSTTYRPQQYTTFTTGVTAYNKTTVIEAYTEVPFSEHTTQRDYIVILGGHLVINKADNSTYISAMINAVVVPLLLVSVILLIFTFCCGTDLRHHGVPTGTDGETSAGDHNIQPYAVAYADSGELQGSDSAAGERSTSAGTGGNTPDDNCTIQPYAAAYAEDPGSEIQPYAVAYDEETGP</sequence>
<evidence type="ECO:0008006" key="7">
    <source>
        <dbReference type="Google" id="ProtNLM"/>
    </source>
</evidence>
<dbReference type="Pfam" id="PF13855">
    <property type="entry name" value="LRR_8"/>
    <property type="match status" value="1"/>
</dbReference>
<dbReference type="EMBL" id="GG666516">
    <property type="protein sequence ID" value="EEN59812.1"/>
    <property type="molecule type" value="Genomic_DNA"/>
</dbReference>
<evidence type="ECO:0000256" key="2">
    <source>
        <dbReference type="ARBA" id="ARBA00022737"/>
    </source>
</evidence>
<dbReference type="Gene3D" id="3.80.10.10">
    <property type="entry name" value="Ribonuclease Inhibitor"/>
    <property type="match status" value="2"/>
</dbReference>
<evidence type="ECO:0000313" key="6">
    <source>
        <dbReference type="EMBL" id="EEN59812.1"/>
    </source>
</evidence>
<dbReference type="PANTHER" id="PTHR24367:SF318">
    <property type="entry name" value="LEUCINE-RICH GLIOMA-INACTIVATED PROTEIN 1-LIKE"/>
    <property type="match status" value="1"/>
</dbReference>
<name>C3YIT8_BRAFL</name>
<dbReference type="InParanoid" id="C3YIT8"/>
<keyword evidence="2" id="KW-0677">Repeat</keyword>
<keyword evidence="1" id="KW-0433">Leucine-rich repeat</keyword>
<evidence type="ECO:0000256" key="5">
    <source>
        <dbReference type="SAM" id="SignalP"/>
    </source>
</evidence>